<dbReference type="InterPro" id="IPR004358">
    <property type="entry name" value="Sig_transdc_His_kin-like_C"/>
</dbReference>
<feature type="transmembrane region" description="Helical" evidence="7">
    <location>
        <begin position="34"/>
        <end position="57"/>
    </location>
</feature>
<feature type="transmembrane region" description="Helical" evidence="7">
    <location>
        <begin position="180"/>
        <end position="198"/>
    </location>
</feature>
<evidence type="ECO:0000256" key="2">
    <source>
        <dbReference type="ARBA" id="ARBA00012438"/>
    </source>
</evidence>
<dbReference type="Gene3D" id="1.10.287.130">
    <property type="match status" value="1"/>
</dbReference>
<dbReference type="InterPro" id="IPR013767">
    <property type="entry name" value="PAS_fold"/>
</dbReference>
<feature type="domain" description="Histidine kinase" evidence="8">
    <location>
        <begin position="479"/>
        <end position="676"/>
    </location>
</feature>
<dbReference type="GO" id="GO:0006355">
    <property type="term" value="P:regulation of DNA-templated transcription"/>
    <property type="evidence" value="ECO:0007669"/>
    <property type="project" value="InterPro"/>
</dbReference>
<name>A0A1I2VRF0_9EURY</name>
<accession>A0A1I2VRF0</accession>
<dbReference type="CDD" id="cd00130">
    <property type="entry name" value="PAS"/>
    <property type="match status" value="2"/>
</dbReference>
<protein>
    <recommendedName>
        <fullName evidence="2">histidine kinase</fullName>
        <ecNumber evidence="2">2.7.13.3</ecNumber>
    </recommendedName>
</protein>
<keyword evidence="7" id="KW-0812">Transmembrane</keyword>
<dbReference type="PROSITE" id="PS50113">
    <property type="entry name" value="PAC"/>
    <property type="match status" value="1"/>
</dbReference>
<dbReference type="PROSITE" id="PS50112">
    <property type="entry name" value="PAS"/>
    <property type="match status" value="2"/>
</dbReference>
<dbReference type="Pfam" id="PF00989">
    <property type="entry name" value="PAS"/>
    <property type="match status" value="2"/>
</dbReference>
<comment type="catalytic activity">
    <reaction evidence="1">
        <text>ATP + protein L-histidine = ADP + protein N-phospho-L-histidine.</text>
        <dbReference type="EC" id="2.7.13.3"/>
    </reaction>
</comment>
<dbReference type="PANTHER" id="PTHR43711:SF1">
    <property type="entry name" value="HISTIDINE KINASE 1"/>
    <property type="match status" value="1"/>
</dbReference>
<dbReference type="Pfam" id="PF02518">
    <property type="entry name" value="HATPase_c"/>
    <property type="match status" value="1"/>
</dbReference>
<dbReference type="CDD" id="cd00082">
    <property type="entry name" value="HisKA"/>
    <property type="match status" value="1"/>
</dbReference>
<dbReference type="SUPFAM" id="SSF55874">
    <property type="entry name" value="ATPase domain of HSP90 chaperone/DNA topoisomerase II/histidine kinase"/>
    <property type="match status" value="1"/>
</dbReference>
<dbReference type="Gene3D" id="3.30.565.10">
    <property type="entry name" value="Histidine kinase-like ATPase, C-terminal domain"/>
    <property type="match status" value="1"/>
</dbReference>
<dbReference type="EC" id="2.7.13.3" evidence="2"/>
<dbReference type="InterPro" id="IPR050736">
    <property type="entry name" value="Sensor_HK_Regulatory"/>
</dbReference>
<keyword evidence="3" id="KW-0597">Phosphoprotein</keyword>
<feature type="domain" description="PAS" evidence="9">
    <location>
        <begin position="343"/>
        <end position="413"/>
    </location>
</feature>
<evidence type="ECO:0000256" key="7">
    <source>
        <dbReference type="SAM" id="Phobius"/>
    </source>
</evidence>
<dbReference type="InterPro" id="IPR035965">
    <property type="entry name" value="PAS-like_dom_sf"/>
</dbReference>
<evidence type="ECO:0000313" key="12">
    <source>
        <dbReference type="Proteomes" id="UP000198876"/>
    </source>
</evidence>
<feature type="transmembrane region" description="Helical" evidence="7">
    <location>
        <begin position="69"/>
        <end position="89"/>
    </location>
</feature>
<dbReference type="SMART" id="SM00387">
    <property type="entry name" value="HATPase_c"/>
    <property type="match status" value="1"/>
</dbReference>
<evidence type="ECO:0000313" key="11">
    <source>
        <dbReference type="EMBL" id="SFG90056.1"/>
    </source>
</evidence>
<dbReference type="Proteomes" id="UP000198876">
    <property type="component" value="Unassembled WGS sequence"/>
</dbReference>
<dbReference type="SMART" id="SM00388">
    <property type="entry name" value="HisKA"/>
    <property type="match status" value="1"/>
</dbReference>
<dbReference type="InterPro" id="IPR000014">
    <property type="entry name" value="PAS"/>
</dbReference>
<dbReference type="PANTHER" id="PTHR43711">
    <property type="entry name" value="TWO-COMPONENT HISTIDINE KINASE"/>
    <property type="match status" value="1"/>
</dbReference>
<evidence type="ECO:0000256" key="6">
    <source>
        <dbReference type="ARBA" id="ARBA00023012"/>
    </source>
</evidence>
<dbReference type="PRINTS" id="PR00344">
    <property type="entry name" value="BCTRLSENSOR"/>
</dbReference>
<feature type="transmembrane region" description="Helical" evidence="7">
    <location>
        <begin position="101"/>
        <end position="120"/>
    </location>
</feature>
<dbReference type="InterPro" id="IPR000700">
    <property type="entry name" value="PAS-assoc_C"/>
</dbReference>
<dbReference type="InterPro" id="IPR005467">
    <property type="entry name" value="His_kinase_dom"/>
</dbReference>
<dbReference type="Pfam" id="PF16927">
    <property type="entry name" value="HisKA_7TM"/>
    <property type="match status" value="1"/>
</dbReference>
<keyword evidence="7" id="KW-0472">Membrane</keyword>
<dbReference type="InterPro" id="IPR036890">
    <property type="entry name" value="HATPase_C_sf"/>
</dbReference>
<keyword evidence="7" id="KW-1133">Transmembrane helix</keyword>
<proteinExistence type="predicted"/>
<dbReference type="OrthoDB" id="8127at2157"/>
<dbReference type="InterPro" id="IPR036097">
    <property type="entry name" value="HisK_dim/P_sf"/>
</dbReference>
<dbReference type="InterPro" id="IPR031621">
    <property type="entry name" value="HisKA_7TM"/>
</dbReference>
<evidence type="ECO:0000259" key="8">
    <source>
        <dbReference type="PROSITE" id="PS50109"/>
    </source>
</evidence>
<feature type="transmembrane region" description="Helical" evidence="7">
    <location>
        <begin position="146"/>
        <end position="168"/>
    </location>
</feature>
<evidence type="ECO:0000256" key="1">
    <source>
        <dbReference type="ARBA" id="ARBA00000085"/>
    </source>
</evidence>
<reference evidence="12" key="1">
    <citation type="submission" date="2016-10" db="EMBL/GenBank/DDBJ databases">
        <authorList>
            <person name="Varghese N."/>
            <person name="Submissions S."/>
        </authorList>
    </citation>
    <scope>NUCLEOTIDE SEQUENCE [LARGE SCALE GENOMIC DNA]</scope>
    <source>
        <strain evidence="12">CGMCC 1.7739</strain>
    </source>
</reference>
<dbReference type="PROSITE" id="PS50109">
    <property type="entry name" value="HIS_KIN"/>
    <property type="match status" value="1"/>
</dbReference>
<dbReference type="Pfam" id="PF00512">
    <property type="entry name" value="HisKA"/>
    <property type="match status" value="1"/>
</dbReference>
<gene>
    <name evidence="11" type="ORF">SAMN04488063_3216</name>
</gene>
<dbReference type="InterPro" id="IPR003594">
    <property type="entry name" value="HATPase_dom"/>
</dbReference>
<dbReference type="SUPFAM" id="SSF55785">
    <property type="entry name" value="PYP-like sensor domain (PAS domain)"/>
    <property type="match status" value="2"/>
</dbReference>
<evidence type="ECO:0000256" key="4">
    <source>
        <dbReference type="ARBA" id="ARBA00022679"/>
    </source>
</evidence>
<dbReference type="Gene3D" id="3.30.450.20">
    <property type="entry name" value="PAS domain"/>
    <property type="match status" value="2"/>
</dbReference>
<dbReference type="SUPFAM" id="SSF47384">
    <property type="entry name" value="Homodimeric domain of signal transducing histidine kinase"/>
    <property type="match status" value="1"/>
</dbReference>
<dbReference type="InterPro" id="IPR003661">
    <property type="entry name" value="HisK_dim/P_dom"/>
</dbReference>
<dbReference type="RefSeq" id="WP_092893586.1">
    <property type="nucleotide sequence ID" value="NZ_FOOQ01000006.1"/>
</dbReference>
<dbReference type="AlphaFoldDB" id="A0A1I2VRF0"/>
<dbReference type="NCBIfam" id="TIGR00229">
    <property type="entry name" value="sensory_box"/>
    <property type="match status" value="1"/>
</dbReference>
<feature type="transmembrane region" description="Helical" evidence="7">
    <location>
        <begin position="6"/>
        <end position="27"/>
    </location>
</feature>
<evidence type="ECO:0000259" key="10">
    <source>
        <dbReference type="PROSITE" id="PS50113"/>
    </source>
</evidence>
<sequence length="684" mass="75649">MGFAPGLPTWVLLAVSVINVGIAAIALRRREVRGAVPFAVIMVFVSLYAFGAAVRAASVTLSAYRIGTTIKYAGILALGPTQLWFGLIYTGRNSLLDRRHWALLLVWPVTVFVLVVTAPAHDLLWTVDGFIRGPPLATIERVDTPLVGLTIAYEYALILVTYALIALVGINRGGRYRVQVALMLTGGIVPLAGSMVLLDGGNPAAALDPAAFAYTITGIVFAIALFRFDLLDLVPVARHTLVDEMVDPVFVVNVDGRVVDVNMAGIELLDDEERQVIGRSAADVIPAYGSLKDCNDDSDTDVTIEIDDTLQFFDISRTVLTDRTGTEIGWLFIYRDVTERHIVKERFKRLIERSSDMVAVLDENRTITHVSQSIEEILGYEPDELIGENVAERIHPDDQADIVEGLSENVDEPGYISTYRVRFRNCDGEWRVIEVRARNLLDDPFVEGIVLNSRDVTEKQRQKRKLMRQNERLDQFAGIVSHDLRNPLNVAIGHLDILEADVGDNGSIETIDRQLDRMQDIIDDSLTLARSGEAVTETKSVDLETIGRDAWETVDTGGATFAVTETLQLECDRNRLLNVFENLFRNSVEHNDSADLTVRVGRLDEGHGFYVEDTGTGIPEEKREGVFEQGYTTSRDGTGFGLAIVTDIVQAHGWQISLTDGDDGGARFEIDCDEVLVEKRTQMA</sequence>
<evidence type="ECO:0000259" key="9">
    <source>
        <dbReference type="PROSITE" id="PS50112"/>
    </source>
</evidence>
<dbReference type="EMBL" id="FOOQ01000006">
    <property type="protein sequence ID" value="SFG90056.1"/>
    <property type="molecule type" value="Genomic_DNA"/>
</dbReference>
<organism evidence="11 12">
    <name type="scientific">Halopelagius inordinatus</name>
    <dbReference type="NCBI Taxonomy" id="553467"/>
    <lineage>
        <taxon>Archaea</taxon>
        <taxon>Methanobacteriati</taxon>
        <taxon>Methanobacteriota</taxon>
        <taxon>Stenosarchaea group</taxon>
        <taxon>Halobacteria</taxon>
        <taxon>Halobacteriales</taxon>
        <taxon>Haloferacaceae</taxon>
    </lineage>
</organism>
<dbReference type="STRING" id="553467.SAMN04488063_3216"/>
<keyword evidence="4" id="KW-0808">Transferase</keyword>
<feature type="transmembrane region" description="Helical" evidence="7">
    <location>
        <begin position="210"/>
        <end position="228"/>
    </location>
</feature>
<keyword evidence="12" id="KW-1185">Reference proteome</keyword>
<feature type="domain" description="PAS" evidence="9">
    <location>
        <begin position="241"/>
        <end position="280"/>
    </location>
</feature>
<keyword evidence="5" id="KW-0418">Kinase</keyword>
<feature type="domain" description="PAC" evidence="10">
    <location>
        <begin position="417"/>
        <end position="468"/>
    </location>
</feature>
<keyword evidence="6" id="KW-0902">Two-component regulatory system</keyword>
<dbReference type="SMART" id="SM00091">
    <property type="entry name" value="PAS"/>
    <property type="match status" value="2"/>
</dbReference>
<evidence type="ECO:0000256" key="5">
    <source>
        <dbReference type="ARBA" id="ARBA00022777"/>
    </source>
</evidence>
<evidence type="ECO:0000256" key="3">
    <source>
        <dbReference type="ARBA" id="ARBA00022553"/>
    </source>
</evidence>
<dbReference type="GO" id="GO:0000155">
    <property type="term" value="F:phosphorelay sensor kinase activity"/>
    <property type="evidence" value="ECO:0007669"/>
    <property type="project" value="InterPro"/>
</dbReference>